<evidence type="ECO:0000256" key="4">
    <source>
        <dbReference type="ARBA" id="ARBA00022692"/>
    </source>
</evidence>
<organism evidence="8 9">
    <name type="scientific">Mucilaginibacter gracilis</name>
    <dbReference type="NCBI Taxonomy" id="423350"/>
    <lineage>
        <taxon>Bacteria</taxon>
        <taxon>Pseudomonadati</taxon>
        <taxon>Bacteroidota</taxon>
        <taxon>Sphingobacteriia</taxon>
        <taxon>Sphingobacteriales</taxon>
        <taxon>Sphingobacteriaceae</taxon>
        <taxon>Mucilaginibacter</taxon>
    </lineage>
</organism>
<evidence type="ECO:0000256" key="7">
    <source>
        <dbReference type="ARBA" id="ARBA00023237"/>
    </source>
</evidence>
<reference evidence="8 9" key="1">
    <citation type="submission" date="2018-10" db="EMBL/GenBank/DDBJ databases">
        <title>Genomic Encyclopedia of Archaeal and Bacterial Type Strains, Phase II (KMG-II): from individual species to whole genera.</title>
        <authorList>
            <person name="Goeker M."/>
        </authorList>
    </citation>
    <scope>NUCLEOTIDE SEQUENCE [LARGE SCALE GENOMIC DNA]</scope>
    <source>
        <strain evidence="8 9">DSM 18602</strain>
    </source>
</reference>
<keyword evidence="4" id="KW-0812">Transmembrane</keyword>
<dbReference type="PANTHER" id="PTHR35093:SF8">
    <property type="entry name" value="OUTER MEMBRANE PROTEIN NMB0088-RELATED"/>
    <property type="match status" value="1"/>
</dbReference>
<dbReference type="PANTHER" id="PTHR35093">
    <property type="entry name" value="OUTER MEMBRANE PROTEIN NMB0088-RELATED"/>
    <property type="match status" value="1"/>
</dbReference>
<dbReference type="GO" id="GO:0009279">
    <property type="term" value="C:cell outer membrane"/>
    <property type="evidence" value="ECO:0007669"/>
    <property type="project" value="UniProtKB-SubCell"/>
</dbReference>
<comment type="subcellular location">
    <subcellularLocation>
        <location evidence="1">Cell outer membrane</location>
        <topology evidence="1">Multi-pass membrane protein</topology>
    </subcellularLocation>
</comment>
<sequence>MHNKTNFHPCKRGYKLKIMRRILLIGLTLLPFLGMAQGFQVNLLGEKQIGMGHTGAALLQDGASVVFNPGAVAMLPQNYIQGGFSPLLFQSTFLADGSSQQVHNANKIATPFSGYAVWGPKQAPWKLGIGVYTPFGGLTDWGNTWQGRYALESLNLNAIYIQPTLSVKLASYLSIGAGFVYDIGNVDLTKAIPLASAGAADGQARLKGSGHGYGWNVGVYAKTEIGMTVGLTYRSQVDTKITAGNTTFTVPASLASSFPNGTFAASIPLPSTMTLGLGFYPTPKWTLAVDINYVDWKPYTSLDFTYSTTTSALQNTRSPRDYRDGFAFRGGAEYKATTKTALRFGGGYGISPVQDGYVTPEAPDANRYYVTAGLGLKVTTGLDLDMSFEYEHVNSRNQTNIESQLAGTFRTNVFIPGLGLVYHW</sequence>
<evidence type="ECO:0000313" key="8">
    <source>
        <dbReference type="EMBL" id="RKR85009.1"/>
    </source>
</evidence>
<dbReference type="Pfam" id="PF03349">
    <property type="entry name" value="Toluene_X"/>
    <property type="match status" value="1"/>
</dbReference>
<dbReference type="EMBL" id="RBKU01000001">
    <property type="protein sequence ID" value="RKR85009.1"/>
    <property type="molecule type" value="Genomic_DNA"/>
</dbReference>
<keyword evidence="3" id="KW-1134">Transmembrane beta strand</keyword>
<comment type="similarity">
    <text evidence="2">Belongs to the OmpP1/FadL family.</text>
</comment>
<gene>
    <name evidence="8" type="ORF">BDD43_5265</name>
</gene>
<evidence type="ECO:0000313" key="9">
    <source>
        <dbReference type="Proteomes" id="UP000268007"/>
    </source>
</evidence>
<dbReference type="SUPFAM" id="SSF56935">
    <property type="entry name" value="Porins"/>
    <property type="match status" value="1"/>
</dbReference>
<evidence type="ECO:0000256" key="1">
    <source>
        <dbReference type="ARBA" id="ARBA00004571"/>
    </source>
</evidence>
<keyword evidence="5" id="KW-0732">Signal</keyword>
<dbReference type="Gene3D" id="2.40.160.60">
    <property type="entry name" value="Outer membrane protein transport protein (OMPP1/FadL/TodX)"/>
    <property type="match status" value="1"/>
</dbReference>
<keyword evidence="7" id="KW-0998">Cell outer membrane</keyword>
<name>A0A495JAC1_9SPHI</name>
<dbReference type="InterPro" id="IPR005017">
    <property type="entry name" value="OMPP1/FadL/TodX"/>
</dbReference>
<proteinExistence type="inferred from homology"/>
<evidence type="ECO:0000256" key="6">
    <source>
        <dbReference type="ARBA" id="ARBA00023136"/>
    </source>
</evidence>
<keyword evidence="9" id="KW-1185">Reference proteome</keyword>
<evidence type="ECO:0000256" key="3">
    <source>
        <dbReference type="ARBA" id="ARBA00022452"/>
    </source>
</evidence>
<dbReference type="AlphaFoldDB" id="A0A495JAC1"/>
<accession>A0A495JAC1</accession>
<evidence type="ECO:0000256" key="5">
    <source>
        <dbReference type="ARBA" id="ARBA00022729"/>
    </source>
</evidence>
<protein>
    <submittedName>
        <fullName evidence="8">Long-chain fatty acid transport protein</fullName>
    </submittedName>
</protein>
<comment type="caution">
    <text evidence="8">The sequence shown here is derived from an EMBL/GenBank/DDBJ whole genome shotgun (WGS) entry which is preliminary data.</text>
</comment>
<dbReference type="GO" id="GO:0015483">
    <property type="term" value="F:long-chain fatty acid transporting porin activity"/>
    <property type="evidence" value="ECO:0007669"/>
    <property type="project" value="TreeGrafter"/>
</dbReference>
<keyword evidence="6" id="KW-0472">Membrane</keyword>
<evidence type="ECO:0000256" key="2">
    <source>
        <dbReference type="ARBA" id="ARBA00008163"/>
    </source>
</evidence>
<dbReference type="Proteomes" id="UP000268007">
    <property type="component" value="Unassembled WGS sequence"/>
</dbReference>